<dbReference type="SUPFAM" id="SSF47781">
    <property type="entry name" value="RuvA domain 2-like"/>
    <property type="match status" value="1"/>
</dbReference>
<reference evidence="2 3" key="1">
    <citation type="submission" date="2018-05" db="EMBL/GenBank/DDBJ databases">
        <title>Genomic Encyclopedia of Type Strains, Phase IV (KMG-IV): sequencing the most valuable type-strain genomes for metagenomic binning, comparative biology and taxonomic classification.</title>
        <authorList>
            <person name="Goeker M."/>
        </authorList>
    </citation>
    <scope>NUCLEOTIDE SEQUENCE [LARGE SCALE GENOMIC DNA]</scope>
    <source>
        <strain evidence="2 3">DSM 25350</strain>
    </source>
</reference>
<protein>
    <submittedName>
        <fullName evidence="2">Competence protein ComEA</fullName>
    </submittedName>
</protein>
<dbReference type="EMBL" id="QGGU01000006">
    <property type="protein sequence ID" value="PWK50860.1"/>
    <property type="molecule type" value="Genomic_DNA"/>
</dbReference>
<dbReference type="Pfam" id="PF12836">
    <property type="entry name" value="HHH_3"/>
    <property type="match status" value="1"/>
</dbReference>
<organism evidence="2 3">
    <name type="scientific">Pleionea mediterranea</name>
    <dbReference type="NCBI Taxonomy" id="523701"/>
    <lineage>
        <taxon>Bacteria</taxon>
        <taxon>Pseudomonadati</taxon>
        <taxon>Pseudomonadota</taxon>
        <taxon>Gammaproteobacteria</taxon>
        <taxon>Oceanospirillales</taxon>
        <taxon>Pleioneaceae</taxon>
        <taxon>Pleionea</taxon>
    </lineage>
</organism>
<dbReference type="NCBIfam" id="TIGR00426">
    <property type="entry name" value="competence protein ComEA helix-hairpin-helix repeat region"/>
    <property type="match status" value="1"/>
</dbReference>
<dbReference type="AlphaFoldDB" id="A0A316FTC8"/>
<feature type="chain" id="PRO_5016443463" evidence="1">
    <location>
        <begin position="24"/>
        <end position="100"/>
    </location>
</feature>
<comment type="caution">
    <text evidence="2">The sequence shown here is derived from an EMBL/GenBank/DDBJ whole genome shotgun (WGS) entry which is preliminary data.</text>
</comment>
<proteinExistence type="predicted"/>
<keyword evidence="3" id="KW-1185">Reference proteome</keyword>
<evidence type="ECO:0000256" key="1">
    <source>
        <dbReference type="SAM" id="SignalP"/>
    </source>
</evidence>
<evidence type="ECO:0000313" key="3">
    <source>
        <dbReference type="Proteomes" id="UP000245790"/>
    </source>
</evidence>
<sequence length="100" mass="10675">MKLIIMTLIAGVLMLGTPEIAEAKGKAEAKTTQQVMQPVNINTATAEQLSKALKGVGIKKAKAIVALREKLGKFKAAEQLMDVKGIGKATFEKNKALIKL</sequence>
<keyword evidence="1" id="KW-0732">Signal</keyword>
<gene>
    <name evidence="2" type="ORF">C8D97_106148</name>
</gene>
<dbReference type="InterPro" id="IPR010994">
    <property type="entry name" value="RuvA_2-like"/>
</dbReference>
<dbReference type="InterPro" id="IPR051675">
    <property type="entry name" value="Endo/Exo/Phosphatase_dom_1"/>
</dbReference>
<dbReference type="GO" id="GO:0015627">
    <property type="term" value="C:type II protein secretion system complex"/>
    <property type="evidence" value="ECO:0007669"/>
    <property type="project" value="TreeGrafter"/>
</dbReference>
<dbReference type="InterPro" id="IPR004509">
    <property type="entry name" value="Competence_ComEA_HhH"/>
</dbReference>
<dbReference type="PANTHER" id="PTHR21180">
    <property type="entry name" value="ENDONUCLEASE/EXONUCLEASE/PHOSPHATASE FAMILY DOMAIN-CONTAINING PROTEIN 1"/>
    <property type="match status" value="1"/>
</dbReference>
<feature type="signal peptide" evidence="1">
    <location>
        <begin position="1"/>
        <end position="23"/>
    </location>
</feature>
<dbReference type="Proteomes" id="UP000245790">
    <property type="component" value="Unassembled WGS sequence"/>
</dbReference>
<dbReference type="OrthoDB" id="7510573at2"/>
<dbReference type="Gene3D" id="1.10.150.320">
    <property type="entry name" value="Photosystem II 12 kDa extrinsic protein"/>
    <property type="match status" value="1"/>
</dbReference>
<dbReference type="RefSeq" id="WP_109763520.1">
    <property type="nucleotide sequence ID" value="NZ_QGGU01000006.1"/>
</dbReference>
<dbReference type="GO" id="GO:0015628">
    <property type="term" value="P:protein secretion by the type II secretion system"/>
    <property type="evidence" value="ECO:0007669"/>
    <property type="project" value="TreeGrafter"/>
</dbReference>
<name>A0A316FTC8_9GAMM</name>
<evidence type="ECO:0000313" key="2">
    <source>
        <dbReference type="EMBL" id="PWK50860.1"/>
    </source>
</evidence>
<dbReference type="PANTHER" id="PTHR21180:SF32">
    <property type="entry name" value="ENDONUCLEASE_EXONUCLEASE_PHOSPHATASE FAMILY DOMAIN-CONTAINING PROTEIN 1"/>
    <property type="match status" value="1"/>
</dbReference>
<accession>A0A316FTC8</accession>